<dbReference type="GO" id="GO:0003682">
    <property type="term" value="F:chromatin binding"/>
    <property type="evidence" value="ECO:0007669"/>
    <property type="project" value="TreeGrafter"/>
</dbReference>
<dbReference type="InterPro" id="IPR009053">
    <property type="entry name" value="Prefoldin"/>
</dbReference>
<evidence type="ECO:0000313" key="7">
    <source>
        <dbReference type="RefSeq" id="XP_039138973.1"/>
    </source>
</evidence>
<evidence type="ECO:0000313" key="6">
    <source>
        <dbReference type="Proteomes" id="UP001515500"/>
    </source>
</evidence>
<dbReference type="GO" id="GO:0003714">
    <property type="term" value="F:transcription corepressor activity"/>
    <property type="evidence" value="ECO:0007669"/>
    <property type="project" value="TreeGrafter"/>
</dbReference>
<organism evidence="6 7">
    <name type="scientific">Dioscorea cayennensis subsp. rotundata</name>
    <name type="common">White Guinea yam</name>
    <name type="synonym">Dioscorea rotundata</name>
    <dbReference type="NCBI Taxonomy" id="55577"/>
    <lineage>
        <taxon>Eukaryota</taxon>
        <taxon>Viridiplantae</taxon>
        <taxon>Streptophyta</taxon>
        <taxon>Embryophyta</taxon>
        <taxon>Tracheophyta</taxon>
        <taxon>Spermatophyta</taxon>
        <taxon>Magnoliopsida</taxon>
        <taxon>Liliopsida</taxon>
        <taxon>Dioscoreales</taxon>
        <taxon>Dioscoreaceae</taxon>
        <taxon>Dioscorea</taxon>
    </lineage>
</organism>
<dbReference type="SUPFAM" id="SSF46579">
    <property type="entry name" value="Prefoldin"/>
    <property type="match status" value="1"/>
</dbReference>
<keyword evidence="2" id="KW-0539">Nucleus</keyword>
<dbReference type="InterPro" id="IPR052255">
    <property type="entry name" value="RNA_pol_II_subunit5-mediator"/>
</dbReference>
<evidence type="ECO:0000256" key="1">
    <source>
        <dbReference type="ARBA" id="ARBA00004123"/>
    </source>
</evidence>
<feature type="coiled-coil region" evidence="4">
    <location>
        <begin position="106"/>
        <end position="140"/>
    </location>
</feature>
<dbReference type="GeneID" id="120276318"/>
<dbReference type="PANTHER" id="PTHR15111">
    <property type="entry name" value="RNA POLYMERASE II SUBUNIT 5-MEDIATING PROTEIN NNX3"/>
    <property type="match status" value="1"/>
</dbReference>
<feature type="compositionally biased region" description="Polar residues" evidence="5">
    <location>
        <begin position="295"/>
        <end position="328"/>
    </location>
</feature>
<dbReference type="CDD" id="cd23159">
    <property type="entry name" value="Prefoldin_URI1"/>
    <property type="match status" value="1"/>
</dbReference>
<dbReference type="Pfam" id="PF02996">
    <property type="entry name" value="Prefoldin"/>
    <property type="match status" value="1"/>
</dbReference>
<feature type="compositionally biased region" description="Polar residues" evidence="5">
    <location>
        <begin position="254"/>
        <end position="267"/>
    </location>
</feature>
<dbReference type="PANTHER" id="PTHR15111:SF0">
    <property type="entry name" value="UNCONVENTIONAL PREFOLDIN RPB5 INTERACTOR 1"/>
    <property type="match status" value="1"/>
</dbReference>
<dbReference type="AlphaFoldDB" id="A0AB40CIR6"/>
<keyword evidence="6" id="KW-1185">Reference proteome</keyword>
<evidence type="ECO:0000256" key="2">
    <source>
        <dbReference type="ARBA" id="ARBA00023242"/>
    </source>
</evidence>
<name>A0AB40CIR6_DIOCR</name>
<dbReference type="InterPro" id="IPR004127">
    <property type="entry name" value="Prefoldin_subunit_alpha"/>
</dbReference>
<sequence length="365" mass="39658">MTGGEVKGTVTPFDSVFSPAAVREAAAKVHDSIADHQKDLARVQGFISDNTNLINLVRHLPDELSHDIMVPFGGAAFFPGKLIHTNEFLVLLGEGYYADRTARQTVEILKRRGKSLELQVESLKAKMMNLEAEAKFFDSTATDAAEGLVEIMEDYVEEPNKSKPESSMTTGPPVADLEKDISDSNGASISDNARTSTADDEYAQIMAMLDEREKEELEHENASGTNKELGEFEAEAPAEDDSSSDEEEIVEAATGSSTSPHSVNNKGNEIFQKNKLENPLQDSNCEISGKPIGGNLQQYVMEQSQDSSGNAGKQTSRTGFSARRSFTGSIIEHDDANLPKSSSNQSTSSNPAKPVSRFKMQKGNR</sequence>
<dbReference type="Gene3D" id="1.10.287.370">
    <property type="match status" value="1"/>
</dbReference>
<keyword evidence="4" id="KW-0175">Coiled coil</keyword>
<dbReference type="GO" id="GO:0005634">
    <property type="term" value="C:nucleus"/>
    <property type="evidence" value="ECO:0007669"/>
    <property type="project" value="UniProtKB-SubCell"/>
</dbReference>
<evidence type="ECO:0000256" key="4">
    <source>
        <dbReference type="SAM" id="Coils"/>
    </source>
</evidence>
<dbReference type="RefSeq" id="XP_039138973.1">
    <property type="nucleotide sequence ID" value="XM_039283039.1"/>
</dbReference>
<reference evidence="7" key="1">
    <citation type="submission" date="2025-08" db="UniProtKB">
        <authorList>
            <consortium name="RefSeq"/>
        </authorList>
    </citation>
    <scope>IDENTIFICATION</scope>
</reference>
<dbReference type="GO" id="GO:0019212">
    <property type="term" value="F:phosphatase inhibitor activity"/>
    <property type="evidence" value="ECO:0007669"/>
    <property type="project" value="TreeGrafter"/>
</dbReference>
<accession>A0AB40CIR6</accession>
<dbReference type="GO" id="GO:0000122">
    <property type="term" value="P:negative regulation of transcription by RNA polymerase II"/>
    <property type="evidence" value="ECO:0007669"/>
    <property type="project" value="TreeGrafter"/>
</dbReference>
<gene>
    <name evidence="7" type="primary">LOC120276318</name>
</gene>
<feature type="compositionally biased region" description="Acidic residues" evidence="5">
    <location>
        <begin position="231"/>
        <end position="250"/>
    </location>
</feature>
<evidence type="ECO:0000256" key="3">
    <source>
        <dbReference type="ARBA" id="ARBA00038295"/>
    </source>
</evidence>
<feature type="compositionally biased region" description="Polar residues" evidence="5">
    <location>
        <begin position="183"/>
        <end position="196"/>
    </location>
</feature>
<feature type="region of interest" description="Disordered" evidence="5">
    <location>
        <begin position="213"/>
        <end position="365"/>
    </location>
</feature>
<dbReference type="Proteomes" id="UP001515500">
    <property type="component" value="Chromosome 14"/>
</dbReference>
<proteinExistence type="inferred from homology"/>
<evidence type="ECO:0000256" key="5">
    <source>
        <dbReference type="SAM" id="MobiDB-lite"/>
    </source>
</evidence>
<comment type="similarity">
    <text evidence="3">Belongs to the RNA polymerase II subunit 5-mediating protein family.</text>
</comment>
<feature type="compositionally biased region" description="Low complexity" evidence="5">
    <location>
        <begin position="341"/>
        <end position="350"/>
    </location>
</feature>
<dbReference type="GO" id="GO:0006457">
    <property type="term" value="P:protein folding"/>
    <property type="evidence" value="ECO:0007669"/>
    <property type="project" value="UniProtKB-ARBA"/>
</dbReference>
<comment type="subcellular location">
    <subcellularLocation>
        <location evidence="1">Nucleus</location>
    </subcellularLocation>
</comment>
<dbReference type="GO" id="GO:0009409">
    <property type="term" value="P:response to cold"/>
    <property type="evidence" value="ECO:0007669"/>
    <property type="project" value="UniProtKB-ARBA"/>
</dbReference>
<protein>
    <submittedName>
        <fullName evidence="7">RNA polymerase II subunit 5-mediating protein homolog isoform X1</fullName>
    </submittedName>
</protein>
<feature type="region of interest" description="Disordered" evidence="5">
    <location>
        <begin position="157"/>
        <end position="199"/>
    </location>
</feature>